<organism evidence="2 3">
    <name type="scientific">Eumeta variegata</name>
    <name type="common">Bagworm moth</name>
    <name type="synonym">Eumeta japonica</name>
    <dbReference type="NCBI Taxonomy" id="151549"/>
    <lineage>
        <taxon>Eukaryota</taxon>
        <taxon>Metazoa</taxon>
        <taxon>Ecdysozoa</taxon>
        <taxon>Arthropoda</taxon>
        <taxon>Hexapoda</taxon>
        <taxon>Insecta</taxon>
        <taxon>Pterygota</taxon>
        <taxon>Neoptera</taxon>
        <taxon>Endopterygota</taxon>
        <taxon>Lepidoptera</taxon>
        <taxon>Glossata</taxon>
        <taxon>Ditrysia</taxon>
        <taxon>Tineoidea</taxon>
        <taxon>Psychidae</taxon>
        <taxon>Oiketicinae</taxon>
        <taxon>Eumeta</taxon>
    </lineage>
</organism>
<evidence type="ECO:0000313" key="2">
    <source>
        <dbReference type="EMBL" id="GBP62070.1"/>
    </source>
</evidence>
<feature type="region of interest" description="Disordered" evidence="1">
    <location>
        <begin position="1"/>
        <end position="77"/>
    </location>
</feature>
<gene>
    <name evidence="2" type="ORF">EVAR_53848_1</name>
</gene>
<comment type="caution">
    <text evidence="2">The sequence shown here is derived from an EMBL/GenBank/DDBJ whole genome shotgun (WGS) entry which is preliminary data.</text>
</comment>
<dbReference type="Proteomes" id="UP000299102">
    <property type="component" value="Unassembled WGS sequence"/>
</dbReference>
<protein>
    <submittedName>
        <fullName evidence="2">Uncharacterized protein</fullName>
    </submittedName>
</protein>
<dbReference type="EMBL" id="BGZK01000831">
    <property type="protein sequence ID" value="GBP62070.1"/>
    <property type="molecule type" value="Genomic_DNA"/>
</dbReference>
<name>A0A4C1XG42_EUMVA</name>
<dbReference type="AlphaFoldDB" id="A0A4C1XG42"/>
<evidence type="ECO:0000256" key="1">
    <source>
        <dbReference type="SAM" id="MobiDB-lite"/>
    </source>
</evidence>
<reference evidence="2 3" key="1">
    <citation type="journal article" date="2019" name="Commun. Biol.">
        <title>The bagworm genome reveals a unique fibroin gene that provides high tensile strength.</title>
        <authorList>
            <person name="Kono N."/>
            <person name="Nakamura H."/>
            <person name="Ohtoshi R."/>
            <person name="Tomita M."/>
            <person name="Numata K."/>
            <person name="Arakawa K."/>
        </authorList>
    </citation>
    <scope>NUCLEOTIDE SEQUENCE [LARGE SCALE GENOMIC DNA]</scope>
</reference>
<proteinExistence type="predicted"/>
<sequence>MNLEARQCSRQVEQKQTALASFSRSPSGDQEDSQPRTISQKQKGKQQGLRAVDIGRENGSQTEIPGSRRPRAVRRAGRPGWRTAIANWQNTVSLHVFYTFYGKSRSFAAARVCTQKKSKRTISPETRFMGFQFVSIIRESHLMFTFSHTKLDSVDILDAKSYDRWPRHVVYRRLVQDACISGTLRTGLDRRLTVILRLDPDNRHRGLVIGAVDAQGVTACSTGRYGGLFTWGRCFLGVLLLFWEINKSRTVRGRGCETAKRDLTKHTCPFLGYHRRPSSGDDRAEDIKHICHAGD</sequence>
<feature type="compositionally biased region" description="Basic residues" evidence="1">
    <location>
        <begin position="68"/>
        <end position="77"/>
    </location>
</feature>
<evidence type="ECO:0000313" key="3">
    <source>
        <dbReference type="Proteomes" id="UP000299102"/>
    </source>
</evidence>
<keyword evidence="3" id="KW-1185">Reference proteome</keyword>
<accession>A0A4C1XG42</accession>
<feature type="compositionally biased region" description="Polar residues" evidence="1">
    <location>
        <begin position="8"/>
        <end position="28"/>
    </location>
</feature>